<dbReference type="PANTHER" id="PTHR43649">
    <property type="entry name" value="ARABINOSE-BINDING PROTEIN-RELATED"/>
    <property type="match status" value="1"/>
</dbReference>
<protein>
    <submittedName>
        <fullName evidence="1">Sugar ABC transporter substrate-binding protein</fullName>
    </submittedName>
</protein>
<dbReference type="EMBL" id="BMMX01000031">
    <property type="protein sequence ID" value="GGL08944.1"/>
    <property type="molecule type" value="Genomic_DNA"/>
</dbReference>
<keyword evidence="2" id="KW-1185">Reference proteome</keyword>
<dbReference type="Proteomes" id="UP000656042">
    <property type="component" value="Unassembled WGS sequence"/>
</dbReference>
<reference evidence="1" key="2">
    <citation type="submission" date="2020-09" db="EMBL/GenBank/DDBJ databases">
        <authorList>
            <person name="Sun Q."/>
            <person name="Zhou Y."/>
        </authorList>
    </citation>
    <scope>NUCLEOTIDE SEQUENCE</scope>
    <source>
        <strain evidence="1">CGMCC 4.7299</strain>
    </source>
</reference>
<evidence type="ECO:0000313" key="2">
    <source>
        <dbReference type="Proteomes" id="UP000656042"/>
    </source>
</evidence>
<dbReference type="AlphaFoldDB" id="A0A8J3C4Y1"/>
<dbReference type="Gene3D" id="3.40.190.10">
    <property type="entry name" value="Periplasmic binding protein-like II"/>
    <property type="match status" value="1"/>
</dbReference>
<sequence length="453" mass="47841">MSDFTGSGAGLRRRDLLRGAAGLGAGAVLAGCSAPVLSGLGTGRESAGSLDFWNLFGGGDGVRMTEMLDGFRAAHPGTDLKAVTLAWGNPYYTKLSLATLGAKPPDVAVAHLTRAKTLIASGLLEQLPLDELARSGITPDKLDPTAWRAGLVDGKAYAIPLDTHPFVMFYNTDVCEKAGLLDSAGKLTSLDSAEKFTDAMRRAKQVTKTYGGVVSINGDSATPWRIFQSLYSQLGGQMLADDGAQVVIDRGKAMRVLTFLRSLTSSGLVPGGIDYQGAIATFANGQAGFYFQGEWEISTFQTAEMPFSMTLFPNVFGGGRYAVQADSHTLVIPKQPDTDPERRDRSLTLIKSLLDQSKTWAQGGHIPAWLPFRNSAAYRAMTPNSAYAAAAQGAVYDPQGWYSGSGSNFEIVTSNAVATVLGGQQQPGAALAQMRDQLLDLAGTPSPIEGGAR</sequence>
<organism evidence="1 2">
    <name type="scientific">Mangrovihabitans endophyticus</name>
    <dbReference type="NCBI Taxonomy" id="1751298"/>
    <lineage>
        <taxon>Bacteria</taxon>
        <taxon>Bacillati</taxon>
        <taxon>Actinomycetota</taxon>
        <taxon>Actinomycetes</taxon>
        <taxon>Micromonosporales</taxon>
        <taxon>Micromonosporaceae</taxon>
        <taxon>Mangrovihabitans</taxon>
    </lineage>
</organism>
<gene>
    <name evidence="1" type="ORF">GCM10012284_49500</name>
</gene>
<dbReference type="InterPro" id="IPR006311">
    <property type="entry name" value="TAT_signal"/>
</dbReference>
<dbReference type="SUPFAM" id="SSF53850">
    <property type="entry name" value="Periplasmic binding protein-like II"/>
    <property type="match status" value="1"/>
</dbReference>
<dbReference type="RefSeq" id="WP_189081702.1">
    <property type="nucleotide sequence ID" value="NZ_BMMX01000031.1"/>
</dbReference>
<comment type="caution">
    <text evidence="1">The sequence shown here is derived from an EMBL/GenBank/DDBJ whole genome shotgun (WGS) entry which is preliminary data.</text>
</comment>
<dbReference type="InterPro" id="IPR050490">
    <property type="entry name" value="Bact_solute-bd_prot1"/>
</dbReference>
<name>A0A8J3C4Y1_9ACTN</name>
<dbReference type="InterPro" id="IPR006059">
    <property type="entry name" value="SBP"/>
</dbReference>
<dbReference type="Pfam" id="PF13416">
    <property type="entry name" value="SBP_bac_8"/>
    <property type="match status" value="1"/>
</dbReference>
<evidence type="ECO:0000313" key="1">
    <source>
        <dbReference type="EMBL" id="GGL08944.1"/>
    </source>
</evidence>
<dbReference type="PANTHER" id="PTHR43649:SF14">
    <property type="entry name" value="BLR3389 PROTEIN"/>
    <property type="match status" value="1"/>
</dbReference>
<dbReference type="PROSITE" id="PS51318">
    <property type="entry name" value="TAT"/>
    <property type="match status" value="1"/>
</dbReference>
<accession>A0A8J3C4Y1</accession>
<reference evidence="1" key="1">
    <citation type="journal article" date="2014" name="Int. J. Syst. Evol. Microbiol.">
        <title>Complete genome sequence of Corynebacterium casei LMG S-19264T (=DSM 44701T), isolated from a smear-ripened cheese.</title>
        <authorList>
            <consortium name="US DOE Joint Genome Institute (JGI-PGF)"/>
            <person name="Walter F."/>
            <person name="Albersmeier A."/>
            <person name="Kalinowski J."/>
            <person name="Ruckert C."/>
        </authorList>
    </citation>
    <scope>NUCLEOTIDE SEQUENCE</scope>
    <source>
        <strain evidence="1">CGMCC 4.7299</strain>
    </source>
</reference>
<proteinExistence type="predicted"/>